<gene>
    <name evidence="15 18" type="primary">mutM</name>
    <name evidence="15" type="synonym">fpg</name>
    <name evidence="18" type="ORF">NYP16_11805</name>
</gene>
<dbReference type="Pfam" id="PF06831">
    <property type="entry name" value="H2TH"/>
    <property type="match status" value="1"/>
</dbReference>
<dbReference type="HAMAP" id="MF_00103">
    <property type="entry name" value="Fapy_DNA_glycosyl"/>
    <property type="match status" value="1"/>
</dbReference>
<dbReference type="NCBIfam" id="NF002211">
    <property type="entry name" value="PRK01103.1"/>
    <property type="match status" value="1"/>
</dbReference>
<organism evidence="18 19">
    <name type="scientific">Govanella unica</name>
    <dbReference type="NCBI Taxonomy" id="2975056"/>
    <lineage>
        <taxon>Bacteria</taxon>
        <taxon>Pseudomonadati</taxon>
        <taxon>Pseudomonadota</taxon>
        <taxon>Alphaproteobacteria</taxon>
        <taxon>Emcibacterales</taxon>
        <taxon>Govanellaceae</taxon>
        <taxon>Govanella</taxon>
    </lineage>
</organism>
<evidence type="ECO:0000259" key="17">
    <source>
        <dbReference type="PROSITE" id="PS51068"/>
    </source>
</evidence>
<evidence type="ECO:0000256" key="6">
    <source>
        <dbReference type="ARBA" id="ARBA00022771"/>
    </source>
</evidence>
<dbReference type="GO" id="GO:0003684">
    <property type="term" value="F:damaged DNA binding"/>
    <property type="evidence" value="ECO:0007669"/>
    <property type="project" value="InterPro"/>
</dbReference>
<comment type="cofactor">
    <cofactor evidence="15">
        <name>Zn(2+)</name>
        <dbReference type="ChEBI" id="CHEBI:29105"/>
    </cofactor>
    <text evidence="15">Binds 1 zinc ion per subunit.</text>
</comment>
<name>A0A9X3TZJ5_9PROT</name>
<evidence type="ECO:0000259" key="16">
    <source>
        <dbReference type="PROSITE" id="PS51066"/>
    </source>
</evidence>
<keyword evidence="10 15" id="KW-0234">DNA repair</keyword>
<protein>
    <recommendedName>
        <fullName evidence="15">Formamidopyrimidine-DNA glycosylase</fullName>
        <shortName evidence="15">Fapy-DNA glycosylase</shortName>
        <ecNumber evidence="15">3.2.2.23</ecNumber>
    </recommendedName>
    <alternativeName>
        <fullName evidence="15">DNA-(apurinic or apyrimidinic site) lyase MutM</fullName>
        <shortName evidence="15">AP lyase MutM</shortName>
        <ecNumber evidence="15">4.2.99.18</ecNumber>
    </alternativeName>
</protein>
<keyword evidence="13 15" id="KW-0326">Glycosidase</keyword>
<feature type="binding site" evidence="15">
    <location>
        <position position="158"/>
    </location>
    <ligand>
        <name>DNA</name>
        <dbReference type="ChEBI" id="CHEBI:16991"/>
    </ligand>
</feature>
<reference evidence="18" key="1">
    <citation type="submission" date="2022-08" db="EMBL/GenBank/DDBJ databases">
        <authorList>
            <person name="Vandamme P."/>
            <person name="Hettiarachchi A."/>
            <person name="Peeters C."/>
            <person name="Cnockaert M."/>
            <person name="Carlier A."/>
        </authorList>
    </citation>
    <scope>NUCLEOTIDE SEQUENCE</scope>
    <source>
        <strain evidence="18">LMG 31809</strain>
    </source>
</reference>
<evidence type="ECO:0000256" key="9">
    <source>
        <dbReference type="ARBA" id="ARBA00023125"/>
    </source>
</evidence>
<dbReference type="SMART" id="SM00898">
    <property type="entry name" value="Fapy_DNA_glyco"/>
    <property type="match status" value="1"/>
</dbReference>
<dbReference type="EMBL" id="JANWOI010000004">
    <property type="protein sequence ID" value="MDA5194635.1"/>
    <property type="molecule type" value="Genomic_DNA"/>
</dbReference>
<keyword evidence="11 15" id="KW-0456">Lyase</keyword>
<comment type="catalytic activity">
    <reaction evidence="14 15">
        <text>2'-deoxyribonucleotide-(2'-deoxyribose 5'-phosphate)-2'-deoxyribonucleotide-DNA = a 3'-end 2'-deoxyribonucleotide-(2,3-dehydro-2,3-deoxyribose 5'-phosphate)-DNA + a 5'-end 5'-phospho-2'-deoxyribonucleoside-DNA + H(+)</text>
        <dbReference type="Rhea" id="RHEA:66592"/>
        <dbReference type="Rhea" id="RHEA-COMP:13180"/>
        <dbReference type="Rhea" id="RHEA-COMP:16897"/>
        <dbReference type="Rhea" id="RHEA-COMP:17067"/>
        <dbReference type="ChEBI" id="CHEBI:15378"/>
        <dbReference type="ChEBI" id="CHEBI:136412"/>
        <dbReference type="ChEBI" id="CHEBI:157695"/>
        <dbReference type="ChEBI" id="CHEBI:167181"/>
        <dbReference type="EC" id="4.2.99.18"/>
    </reaction>
</comment>
<dbReference type="Gene3D" id="3.20.190.10">
    <property type="entry name" value="MutM-like, N-terminal"/>
    <property type="match status" value="1"/>
</dbReference>
<dbReference type="Pfam" id="PF06827">
    <property type="entry name" value="zf-FPG_IleRS"/>
    <property type="match status" value="1"/>
</dbReference>
<dbReference type="GO" id="GO:0008270">
    <property type="term" value="F:zinc ion binding"/>
    <property type="evidence" value="ECO:0007669"/>
    <property type="project" value="UniProtKB-UniRule"/>
</dbReference>
<dbReference type="Pfam" id="PF01149">
    <property type="entry name" value="Fapy_DNA_glyco"/>
    <property type="match status" value="1"/>
</dbReference>
<dbReference type="FunFam" id="1.10.8.50:FF:000003">
    <property type="entry name" value="Formamidopyrimidine-DNA glycosylase"/>
    <property type="match status" value="1"/>
</dbReference>
<dbReference type="Gene3D" id="1.10.8.50">
    <property type="match status" value="1"/>
</dbReference>
<keyword evidence="19" id="KW-1185">Reference proteome</keyword>
<dbReference type="GO" id="GO:0034039">
    <property type="term" value="F:8-oxo-7,8-dihydroguanine DNA N-glycosylase activity"/>
    <property type="evidence" value="ECO:0007669"/>
    <property type="project" value="TreeGrafter"/>
</dbReference>
<dbReference type="InterPro" id="IPR010979">
    <property type="entry name" value="Ribosomal_uS13-like_H2TH"/>
</dbReference>
<sequence length="279" mass="30382">MPELPEVETVARGIAPALVGRRIARVLQRRADLRIPFPAGFPERLTGRRIDAVRRRAKYLLWDLDDGQTVLVHLGMSGSFHVLTGGAALPDEFGPHAHVVIETEGGDRLIYNDPRRFGLMTVYDPGAALLSPWLKNLGPEPLGNEFSAEGLSVALDGRRSSIKAALLDQAVVAGLGNIYVAEALFRARISPRRAAYTVAGARAERLAPAIRDVLREAIESGGSSLKDFVHSDGTLGYFQHRFHVYDRTGQPCVTPGCGATVQRIVQSGRSTFFCGQCQR</sequence>
<comment type="subunit">
    <text evidence="3 15">Monomer.</text>
</comment>
<dbReference type="PROSITE" id="PS51066">
    <property type="entry name" value="ZF_FPG_2"/>
    <property type="match status" value="1"/>
</dbReference>
<dbReference type="InterPro" id="IPR020629">
    <property type="entry name" value="FPG_Glyclase"/>
</dbReference>
<dbReference type="SUPFAM" id="SSF57716">
    <property type="entry name" value="Glucocorticoid receptor-like (DNA-binding domain)"/>
    <property type="match status" value="1"/>
</dbReference>
<dbReference type="SMART" id="SM01232">
    <property type="entry name" value="H2TH"/>
    <property type="match status" value="1"/>
</dbReference>
<feature type="active site" description="Proton donor; for beta-elimination activity" evidence="15">
    <location>
        <position position="58"/>
    </location>
</feature>
<feature type="active site" description="Proton donor" evidence="15">
    <location>
        <position position="3"/>
    </location>
</feature>
<evidence type="ECO:0000256" key="7">
    <source>
        <dbReference type="ARBA" id="ARBA00022801"/>
    </source>
</evidence>
<keyword evidence="7 15" id="KW-0378">Hydrolase</keyword>
<evidence type="ECO:0000256" key="4">
    <source>
        <dbReference type="ARBA" id="ARBA00022723"/>
    </source>
</evidence>
<keyword evidence="8 15" id="KW-0862">Zinc</keyword>
<evidence type="ECO:0000256" key="2">
    <source>
        <dbReference type="ARBA" id="ARBA00009409"/>
    </source>
</evidence>
<evidence type="ECO:0000256" key="5">
    <source>
        <dbReference type="ARBA" id="ARBA00022763"/>
    </source>
</evidence>
<evidence type="ECO:0000256" key="11">
    <source>
        <dbReference type="ARBA" id="ARBA00023239"/>
    </source>
</evidence>
<dbReference type="AlphaFoldDB" id="A0A9X3TZJ5"/>
<evidence type="ECO:0000256" key="1">
    <source>
        <dbReference type="ARBA" id="ARBA00001668"/>
    </source>
</evidence>
<evidence type="ECO:0000256" key="8">
    <source>
        <dbReference type="ARBA" id="ARBA00022833"/>
    </source>
</evidence>
<dbReference type="EC" id="3.2.2.23" evidence="15"/>
<keyword evidence="9 15" id="KW-0238">DNA-binding</keyword>
<keyword evidence="6 15" id="KW-0863">Zinc-finger</keyword>
<feature type="active site" description="Proton donor; for delta-elimination activity" evidence="15">
    <location>
        <position position="269"/>
    </location>
</feature>
<evidence type="ECO:0000256" key="3">
    <source>
        <dbReference type="ARBA" id="ARBA00011245"/>
    </source>
</evidence>
<keyword evidence="5 15" id="KW-0227">DNA damage</keyword>
<dbReference type="InterPro" id="IPR015886">
    <property type="entry name" value="H2TH_FPG"/>
</dbReference>
<comment type="caution">
    <text evidence="18">The sequence shown here is derived from an EMBL/GenBank/DDBJ whole genome shotgun (WGS) entry which is preliminary data.</text>
</comment>
<dbReference type="SUPFAM" id="SSF46946">
    <property type="entry name" value="S13-like H2TH domain"/>
    <property type="match status" value="1"/>
</dbReference>
<dbReference type="PANTHER" id="PTHR22993:SF9">
    <property type="entry name" value="FORMAMIDOPYRIMIDINE-DNA GLYCOSYLASE"/>
    <property type="match status" value="1"/>
</dbReference>
<evidence type="ECO:0000256" key="14">
    <source>
        <dbReference type="ARBA" id="ARBA00044632"/>
    </source>
</evidence>
<dbReference type="PROSITE" id="PS51068">
    <property type="entry name" value="FPG_CAT"/>
    <property type="match status" value="1"/>
</dbReference>
<dbReference type="InterPro" id="IPR012319">
    <property type="entry name" value="FPG_cat"/>
</dbReference>
<dbReference type="InterPro" id="IPR035937">
    <property type="entry name" value="FPG_N"/>
</dbReference>
<evidence type="ECO:0000256" key="12">
    <source>
        <dbReference type="ARBA" id="ARBA00023268"/>
    </source>
</evidence>
<feature type="binding site" evidence="15">
    <location>
        <position position="96"/>
    </location>
    <ligand>
        <name>DNA</name>
        <dbReference type="ChEBI" id="CHEBI:16991"/>
    </ligand>
</feature>
<dbReference type="InterPro" id="IPR015887">
    <property type="entry name" value="DNA_glyclase_Znf_dom_DNA_BS"/>
</dbReference>
<feature type="domain" description="Formamidopyrimidine-DNA glycosylase catalytic" evidence="17">
    <location>
        <begin position="2"/>
        <end position="118"/>
    </location>
</feature>
<dbReference type="RefSeq" id="WP_274944340.1">
    <property type="nucleotide sequence ID" value="NZ_JANWOI010000004.1"/>
</dbReference>
<dbReference type="NCBIfam" id="TIGR00577">
    <property type="entry name" value="fpg"/>
    <property type="match status" value="1"/>
</dbReference>
<evidence type="ECO:0000256" key="10">
    <source>
        <dbReference type="ARBA" id="ARBA00023204"/>
    </source>
</evidence>
<keyword evidence="12 15" id="KW-0511">Multifunctional enzyme</keyword>
<dbReference type="GO" id="GO:0140078">
    <property type="term" value="F:class I DNA-(apurinic or apyrimidinic site) endonuclease activity"/>
    <property type="evidence" value="ECO:0007669"/>
    <property type="project" value="UniProtKB-EC"/>
</dbReference>
<dbReference type="CDD" id="cd08966">
    <property type="entry name" value="EcFpg-like_N"/>
    <property type="match status" value="1"/>
</dbReference>
<dbReference type="EC" id="4.2.99.18" evidence="15"/>
<feature type="active site" description="Schiff-base intermediate with DNA" evidence="15">
    <location>
        <position position="2"/>
    </location>
</feature>
<feature type="domain" description="FPG-type" evidence="16">
    <location>
        <begin position="243"/>
        <end position="279"/>
    </location>
</feature>
<evidence type="ECO:0000313" key="19">
    <source>
        <dbReference type="Proteomes" id="UP001141619"/>
    </source>
</evidence>
<comment type="function">
    <text evidence="15">Involved in base excision repair of DNA damaged by oxidation or by mutagenic agents. Acts as DNA glycosylase that recognizes and removes damaged bases. Has a preference for oxidized purines, such as 7,8-dihydro-8-oxoguanine (8-oxoG). Has AP (apurinic/apyrimidinic) lyase activity and introduces nicks in the DNA strand. Cleaves the DNA backbone by beta-delta elimination to generate a single-strand break at the site of the removed base with both 3'- and 5'-phosphates.</text>
</comment>
<dbReference type="PANTHER" id="PTHR22993">
    <property type="entry name" value="FORMAMIDOPYRIMIDINE-DNA GLYCOSYLASE"/>
    <property type="match status" value="1"/>
</dbReference>
<dbReference type="InterPro" id="IPR000214">
    <property type="entry name" value="Znf_DNA_glyclase/AP_lyase"/>
</dbReference>
<evidence type="ECO:0000256" key="13">
    <source>
        <dbReference type="ARBA" id="ARBA00023295"/>
    </source>
</evidence>
<evidence type="ECO:0000313" key="18">
    <source>
        <dbReference type="EMBL" id="MDA5194635.1"/>
    </source>
</evidence>
<feature type="binding site" evidence="15">
    <location>
        <position position="115"/>
    </location>
    <ligand>
        <name>DNA</name>
        <dbReference type="ChEBI" id="CHEBI:16991"/>
    </ligand>
</feature>
<reference evidence="18" key="2">
    <citation type="journal article" date="2023" name="Syst. Appl. Microbiol.">
        <title>Govania unica gen. nov., sp. nov., a rare biosphere bacterium that represents a novel family in the class Alphaproteobacteria.</title>
        <authorList>
            <person name="Vandamme P."/>
            <person name="Peeters C."/>
            <person name="Hettiarachchi A."/>
            <person name="Cnockaert M."/>
            <person name="Carlier A."/>
        </authorList>
    </citation>
    <scope>NUCLEOTIDE SEQUENCE</scope>
    <source>
        <strain evidence="18">LMG 31809</strain>
    </source>
</reference>
<comment type="similarity">
    <text evidence="2 15">Belongs to the FPG family.</text>
</comment>
<evidence type="ECO:0000256" key="15">
    <source>
        <dbReference type="HAMAP-Rule" id="MF_00103"/>
    </source>
</evidence>
<dbReference type="SUPFAM" id="SSF81624">
    <property type="entry name" value="N-terminal domain of MutM-like DNA repair proteins"/>
    <property type="match status" value="1"/>
</dbReference>
<dbReference type="PROSITE" id="PS01242">
    <property type="entry name" value="ZF_FPG_1"/>
    <property type="match status" value="1"/>
</dbReference>
<proteinExistence type="inferred from homology"/>
<comment type="catalytic activity">
    <reaction evidence="1 15">
        <text>Hydrolysis of DNA containing ring-opened 7-methylguanine residues, releasing 2,6-diamino-4-hydroxy-5-(N-methyl)formamidopyrimidine.</text>
        <dbReference type="EC" id="3.2.2.23"/>
    </reaction>
</comment>
<accession>A0A9X3TZJ5</accession>
<keyword evidence="4 15" id="KW-0479">Metal-binding</keyword>
<dbReference type="InterPro" id="IPR010663">
    <property type="entry name" value="Znf_FPG/IleRS"/>
</dbReference>
<dbReference type="GO" id="GO:0006284">
    <property type="term" value="P:base-excision repair"/>
    <property type="evidence" value="ECO:0007669"/>
    <property type="project" value="InterPro"/>
</dbReference>
<dbReference type="Proteomes" id="UP001141619">
    <property type="component" value="Unassembled WGS sequence"/>
</dbReference>